<evidence type="ECO:0008006" key="3">
    <source>
        <dbReference type="Google" id="ProtNLM"/>
    </source>
</evidence>
<organism evidence="1 2">
    <name type="scientific">Enteractinococcus fodinae</name>
    <dbReference type="NCBI Taxonomy" id="684663"/>
    <lineage>
        <taxon>Bacteria</taxon>
        <taxon>Bacillati</taxon>
        <taxon>Actinomycetota</taxon>
        <taxon>Actinomycetes</taxon>
        <taxon>Micrococcales</taxon>
        <taxon>Micrococcaceae</taxon>
    </lineage>
</organism>
<gene>
    <name evidence="1" type="ORF">J2S62_001818</name>
</gene>
<dbReference type="Proteomes" id="UP001183794">
    <property type="component" value="Unassembled WGS sequence"/>
</dbReference>
<reference evidence="1 2" key="1">
    <citation type="submission" date="2023-07" db="EMBL/GenBank/DDBJ databases">
        <title>Sequencing the genomes of 1000 actinobacteria strains.</title>
        <authorList>
            <person name="Klenk H.-P."/>
        </authorList>
    </citation>
    <scope>NUCLEOTIDE SEQUENCE [LARGE SCALE GENOMIC DNA]</scope>
    <source>
        <strain evidence="1 2">DSM 22966</strain>
    </source>
</reference>
<accession>A0ABU2B2A5</accession>
<sequence>MISIPAIPSNQPLESPADLIKHLAASPRPAVIHYTAEGRTELSGRVAVNWATKVTHLLDSYGVAAPGTIFLDVPVTWRSTVLVLGAAWAELEWTTEADEVDAILTDQPDEYMTAAAEIFVTHQERVNPALVDIDDEVLSHPDQALLGSADIIGRAQTDEPAEPTVQVLGSGTIIKSAGLRMNAAVWWAMVDAWRRSKPVVLVDAADETQLARIIDTEHLN</sequence>
<proteinExistence type="predicted"/>
<protein>
    <recommendedName>
        <fullName evidence="3">TIGR03089 family protein</fullName>
    </recommendedName>
</protein>
<keyword evidence="2" id="KW-1185">Reference proteome</keyword>
<comment type="caution">
    <text evidence="1">The sequence shown here is derived from an EMBL/GenBank/DDBJ whole genome shotgun (WGS) entry which is preliminary data.</text>
</comment>
<dbReference type="RefSeq" id="WP_310173910.1">
    <property type="nucleotide sequence ID" value="NZ_BAABHE010000003.1"/>
</dbReference>
<evidence type="ECO:0000313" key="2">
    <source>
        <dbReference type="Proteomes" id="UP001183794"/>
    </source>
</evidence>
<dbReference type="EMBL" id="JAVDYJ010000001">
    <property type="protein sequence ID" value="MDR7347561.1"/>
    <property type="molecule type" value="Genomic_DNA"/>
</dbReference>
<name>A0ABU2B2A5_9MICC</name>
<evidence type="ECO:0000313" key="1">
    <source>
        <dbReference type="EMBL" id="MDR7347561.1"/>
    </source>
</evidence>